<organism evidence="2 3">
    <name type="scientific">Skeletonema marinoi</name>
    <dbReference type="NCBI Taxonomy" id="267567"/>
    <lineage>
        <taxon>Eukaryota</taxon>
        <taxon>Sar</taxon>
        <taxon>Stramenopiles</taxon>
        <taxon>Ochrophyta</taxon>
        <taxon>Bacillariophyta</taxon>
        <taxon>Coscinodiscophyceae</taxon>
        <taxon>Thalassiosirophycidae</taxon>
        <taxon>Thalassiosirales</taxon>
        <taxon>Skeletonemataceae</taxon>
        <taxon>Skeletonema</taxon>
        <taxon>Skeletonema marinoi-dohrnii complex</taxon>
    </lineage>
</organism>
<feature type="region of interest" description="Disordered" evidence="1">
    <location>
        <begin position="1"/>
        <end position="27"/>
    </location>
</feature>
<name>A0AAD9D9E5_9STRA</name>
<keyword evidence="3" id="KW-1185">Reference proteome</keyword>
<gene>
    <name evidence="2" type="ORF">QTG54_011834</name>
</gene>
<dbReference type="EMBL" id="JATAAI010000025">
    <property type="protein sequence ID" value="KAK1737548.1"/>
    <property type="molecule type" value="Genomic_DNA"/>
</dbReference>
<evidence type="ECO:0000313" key="2">
    <source>
        <dbReference type="EMBL" id="KAK1737548.1"/>
    </source>
</evidence>
<accession>A0AAD9D9E5</accession>
<dbReference type="Proteomes" id="UP001224775">
    <property type="component" value="Unassembled WGS sequence"/>
</dbReference>
<dbReference type="AlphaFoldDB" id="A0AAD9D9E5"/>
<evidence type="ECO:0000313" key="3">
    <source>
        <dbReference type="Proteomes" id="UP001224775"/>
    </source>
</evidence>
<feature type="compositionally biased region" description="Low complexity" evidence="1">
    <location>
        <begin position="1"/>
        <end position="26"/>
    </location>
</feature>
<protein>
    <submittedName>
        <fullName evidence="2">Uncharacterized protein</fullName>
    </submittedName>
</protein>
<comment type="caution">
    <text evidence="2">The sequence shown here is derived from an EMBL/GenBank/DDBJ whole genome shotgun (WGS) entry which is preliminary data.</text>
</comment>
<evidence type="ECO:0000256" key="1">
    <source>
        <dbReference type="SAM" id="MobiDB-lite"/>
    </source>
</evidence>
<proteinExistence type="predicted"/>
<reference evidence="2" key="1">
    <citation type="submission" date="2023-06" db="EMBL/GenBank/DDBJ databases">
        <title>Survivors Of The Sea: Transcriptome response of Skeletonema marinoi to long-term dormancy.</title>
        <authorList>
            <person name="Pinder M.I.M."/>
            <person name="Kourtchenko O."/>
            <person name="Robertson E.K."/>
            <person name="Larsson T."/>
            <person name="Maumus F."/>
            <person name="Osuna-Cruz C.M."/>
            <person name="Vancaester E."/>
            <person name="Stenow R."/>
            <person name="Vandepoele K."/>
            <person name="Ploug H."/>
            <person name="Bruchert V."/>
            <person name="Godhe A."/>
            <person name="Topel M."/>
        </authorList>
    </citation>
    <scope>NUCLEOTIDE SEQUENCE</scope>
    <source>
        <strain evidence="2">R05AC</strain>
    </source>
</reference>
<sequence>MAARSDNTSSRSGSNSPSNDPNEGSSAPSEISTIALSLLGTFVAARCLAVVSRLATALAAPLAGFYLMSTCPTNESFDAKRELKRVLRGDYKADTDPSKPKNFLEKALAKVNATLEAEAAAFAGCNVEIIDLLGLVKLASINNSITKTSYYFLGAVNKWRYIMAKDFPGKETKND</sequence>